<evidence type="ECO:0000313" key="3">
    <source>
        <dbReference type="Proteomes" id="UP000018050"/>
    </source>
</evidence>
<dbReference type="GO" id="GO:0006281">
    <property type="term" value="P:DNA repair"/>
    <property type="evidence" value="ECO:0007669"/>
    <property type="project" value="TreeGrafter"/>
</dbReference>
<feature type="compositionally biased region" description="Low complexity" evidence="1">
    <location>
        <begin position="389"/>
        <end position="402"/>
    </location>
</feature>
<dbReference type="NCBIfam" id="TIGR01664">
    <property type="entry name" value="DNA-3'-Pase"/>
    <property type="match status" value="1"/>
</dbReference>
<reference evidence="2" key="2">
    <citation type="submission" date="2013-10" db="EMBL/GenBank/DDBJ databases">
        <authorList>
            <person name="Aslett M."/>
        </authorList>
    </citation>
    <scope>NUCLEOTIDE SEQUENCE</scope>
    <source>
        <strain evidence="2">Houghton</strain>
    </source>
</reference>
<sequence>MSKKRLAAPSNFQVSSACWHPAGGNSLWWRHYGASSNRLYDACEPRTDAQGGVACCRLHNMQASQAYFQLPSCCRLCKTPASVASPVAYDEGVKAAGCSCSRVAIFDLDGTLITTRSGKKFPVNANDWVLRFEQHLPAHLRRLHDNGYSIFILSNQLGVTLGHVSLVEMTAKVDAVQQKLQVPLTACLCCCDDIYRKPRPASAAFIFRDLLPLVQQHLSPPEQQQQQGVDAPSGTREAAVSSTVGAALGYPRIFFVGDSAGRPGDHSAADLKFALNVGMRFFTPEEFFAGKATPPLPLLTRRLQGAPTGKQEEAVAGEEAQQPVIGKDKKLKKNVKDKTGNDATTLIFDPVELLRNSTHRGDSQHQSCSAAQEGGGSDTKTDAEKHQQQQEQQKPQQQQNSSQELVILIGAPGSGKSTLVERLFPQHVVVRQDDLKVKAKCLEVCERLLREGRSVVVDRQNATKDDRQAFIQLAKQHGKGGCTVKGIALLWPKEVCLHMGLFRSLAASLRNSKGNSSSSSNNSNSKKRAASAPSSSSVSRYRAVKVPKVVVNTFYANVEHPTVEEGFTQVEIHKDVSTDFVLYDDFCSEEERCIFGSFLD</sequence>
<dbReference type="VEuPathDB" id="ToxoDB:EAH_00037020"/>
<dbReference type="AlphaFoldDB" id="U6GUX3"/>
<feature type="region of interest" description="Disordered" evidence="1">
    <location>
        <begin position="307"/>
        <end position="337"/>
    </location>
</feature>
<dbReference type="InterPro" id="IPR036412">
    <property type="entry name" value="HAD-like_sf"/>
</dbReference>
<dbReference type="GO" id="GO:0046403">
    <property type="term" value="F:polynucleotide 3'-phosphatase activity"/>
    <property type="evidence" value="ECO:0007669"/>
    <property type="project" value="TreeGrafter"/>
</dbReference>
<dbReference type="GO" id="GO:0003690">
    <property type="term" value="F:double-stranded DNA binding"/>
    <property type="evidence" value="ECO:0007669"/>
    <property type="project" value="TreeGrafter"/>
</dbReference>
<feature type="region of interest" description="Disordered" evidence="1">
    <location>
        <begin position="357"/>
        <end position="402"/>
    </location>
</feature>
<feature type="region of interest" description="Disordered" evidence="1">
    <location>
        <begin position="513"/>
        <end position="534"/>
    </location>
</feature>
<dbReference type="Proteomes" id="UP000018050">
    <property type="component" value="Unassembled WGS sequence"/>
</dbReference>
<dbReference type="InterPro" id="IPR006549">
    <property type="entry name" value="HAD-SF_hydro_IIIA"/>
</dbReference>
<organism evidence="2 3">
    <name type="scientific">Eimeria acervulina</name>
    <name type="common">Coccidian parasite</name>
    <dbReference type="NCBI Taxonomy" id="5801"/>
    <lineage>
        <taxon>Eukaryota</taxon>
        <taxon>Sar</taxon>
        <taxon>Alveolata</taxon>
        <taxon>Apicomplexa</taxon>
        <taxon>Conoidasida</taxon>
        <taxon>Coccidia</taxon>
        <taxon>Eucoccidiorida</taxon>
        <taxon>Eimeriorina</taxon>
        <taxon>Eimeriidae</taxon>
        <taxon>Eimeria</taxon>
    </lineage>
</organism>
<dbReference type="Pfam" id="PF08645">
    <property type="entry name" value="PNK3P"/>
    <property type="match status" value="2"/>
</dbReference>
<dbReference type="InterPro" id="IPR027417">
    <property type="entry name" value="P-loop_NTPase"/>
</dbReference>
<dbReference type="PANTHER" id="PTHR12083:SF9">
    <property type="entry name" value="BIFUNCTIONAL POLYNUCLEOTIDE PHOSPHATASE_KINASE"/>
    <property type="match status" value="1"/>
</dbReference>
<dbReference type="InterPro" id="IPR006551">
    <property type="entry name" value="Polynucleotide_phosphatase"/>
</dbReference>
<dbReference type="Pfam" id="PF13671">
    <property type="entry name" value="AAA_33"/>
    <property type="match status" value="1"/>
</dbReference>
<protein>
    <submittedName>
        <fullName evidence="2">Polynucleotide kinase-3'-phosphatase, putative</fullName>
    </submittedName>
</protein>
<gene>
    <name evidence="2" type="ORF">EAH_00037020</name>
</gene>
<feature type="compositionally biased region" description="Basic and acidic residues" evidence="1">
    <location>
        <begin position="379"/>
        <end position="388"/>
    </location>
</feature>
<dbReference type="RefSeq" id="XP_013247487.1">
    <property type="nucleotide sequence ID" value="XM_013392033.1"/>
</dbReference>
<keyword evidence="2" id="KW-0418">Kinase</keyword>
<dbReference type="GO" id="GO:0046404">
    <property type="term" value="F:ATP-dependent polydeoxyribonucleotide 5'-hydroxyl-kinase activity"/>
    <property type="evidence" value="ECO:0007669"/>
    <property type="project" value="TreeGrafter"/>
</dbReference>
<dbReference type="OrthoDB" id="19045at2759"/>
<dbReference type="PROSITE" id="PS51257">
    <property type="entry name" value="PROKAR_LIPOPROTEIN"/>
    <property type="match status" value="1"/>
</dbReference>
<dbReference type="InterPro" id="IPR023214">
    <property type="entry name" value="HAD_sf"/>
</dbReference>
<dbReference type="Gene3D" id="3.40.50.1000">
    <property type="entry name" value="HAD superfamily/HAD-like"/>
    <property type="match status" value="1"/>
</dbReference>
<proteinExistence type="predicted"/>
<evidence type="ECO:0000313" key="2">
    <source>
        <dbReference type="EMBL" id="CDI83377.1"/>
    </source>
</evidence>
<dbReference type="GeneID" id="25271772"/>
<dbReference type="OMA" id="IDMQNAT"/>
<dbReference type="NCBIfam" id="TIGR01662">
    <property type="entry name" value="HAD-SF-IIIA"/>
    <property type="match status" value="1"/>
</dbReference>
<reference evidence="2" key="1">
    <citation type="submission" date="2013-10" db="EMBL/GenBank/DDBJ databases">
        <title>Genomic analysis of the causative agents of coccidiosis in chickens.</title>
        <authorList>
            <person name="Reid A.J."/>
            <person name="Blake D."/>
            <person name="Billington K."/>
            <person name="Browne H."/>
            <person name="Dunn M."/>
            <person name="Hung S."/>
            <person name="Kawahara F."/>
            <person name="Miranda-Saavedra D."/>
            <person name="Mourier T."/>
            <person name="Nagra H."/>
            <person name="Otto T.D."/>
            <person name="Rawlings N."/>
            <person name="Sanchez A."/>
            <person name="Sanders M."/>
            <person name="Subramaniam C."/>
            <person name="Tay Y."/>
            <person name="Dear P."/>
            <person name="Doerig C."/>
            <person name="Gruber A."/>
            <person name="Parkinson J."/>
            <person name="Shirley M."/>
            <person name="Wan K.L."/>
            <person name="Berriman M."/>
            <person name="Tomley F."/>
            <person name="Pain A."/>
        </authorList>
    </citation>
    <scope>NUCLEOTIDE SEQUENCE</scope>
    <source>
        <strain evidence="2">Houghton</strain>
    </source>
</reference>
<dbReference type="Gene3D" id="3.40.50.300">
    <property type="entry name" value="P-loop containing nucleotide triphosphate hydrolases"/>
    <property type="match status" value="1"/>
</dbReference>
<keyword evidence="2" id="KW-0808">Transferase</keyword>
<evidence type="ECO:0000256" key="1">
    <source>
        <dbReference type="SAM" id="MobiDB-lite"/>
    </source>
</evidence>
<dbReference type="SUPFAM" id="SSF56784">
    <property type="entry name" value="HAD-like"/>
    <property type="match status" value="1"/>
</dbReference>
<keyword evidence="3" id="KW-1185">Reference proteome</keyword>
<dbReference type="PANTHER" id="PTHR12083">
    <property type="entry name" value="BIFUNCTIONAL POLYNUCLEOTIDE PHOSPHATASE/KINASE"/>
    <property type="match status" value="1"/>
</dbReference>
<dbReference type="InterPro" id="IPR013954">
    <property type="entry name" value="PNK3P"/>
</dbReference>
<dbReference type="EMBL" id="HG673406">
    <property type="protein sequence ID" value="CDI83377.1"/>
    <property type="molecule type" value="Genomic_DNA"/>
</dbReference>
<name>U6GUX3_EIMAC</name>
<dbReference type="SUPFAM" id="SSF52540">
    <property type="entry name" value="P-loop containing nucleoside triphosphate hydrolases"/>
    <property type="match status" value="1"/>
</dbReference>
<accession>U6GUX3</accession>